<dbReference type="AlphaFoldDB" id="A0A1A9V1S7"/>
<dbReference type="Proteomes" id="UP000078200">
    <property type="component" value="Unassembled WGS sequence"/>
</dbReference>
<evidence type="ECO:0000313" key="1">
    <source>
        <dbReference type="EnsemblMetazoa" id="GAUT023057-PA"/>
    </source>
</evidence>
<proteinExistence type="predicted"/>
<keyword evidence="2" id="KW-1185">Reference proteome</keyword>
<dbReference type="VEuPathDB" id="VectorBase:GAUT023057"/>
<dbReference type="EnsemblMetazoa" id="GAUT023057-RA">
    <property type="protein sequence ID" value="GAUT023057-PA"/>
    <property type="gene ID" value="GAUT023057"/>
</dbReference>
<protein>
    <submittedName>
        <fullName evidence="1">Uncharacterized protein</fullName>
    </submittedName>
</protein>
<evidence type="ECO:0000313" key="2">
    <source>
        <dbReference type="Proteomes" id="UP000078200"/>
    </source>
</evidence>
<sequence>MARYIVRGILCCLPYALCYHHQAERQYRREARFALNVNDLNKSKSCFINCRGVSKPNASILTSSLYVAMCEANFCIGGLRHNFICLAWSDCLFNLFLPFHQPVLQLHIDQIWKPAPARSA</sequence>
<organism evidence="1 2">
    <name type="scientific">Glossina austeni</name>
    <name type="common">Savannah tsetse fly</name>
    <dbReference type="NCBI Taxonomy" id="7395"/>
    <lineage>
        <taxon>Eukaryota</taxon>
        <taxon>Metazoa</taxon>
        <taxon>Ecdysozoa</taxon>
        <taxon>Arthropoda</taxon>
        <taxon>Hexapoda</taxon>
        <taxon>Insecta</taxon>
        <taxon>Pterygota</taxon>
        <taxon>Neoptera</taxon>
        <taxon>Endopterygota</taxon>
        <taxon>Diptera</taxon>
        <taxon>Brachycera</taxon>
        <taxon>Muscomorpha</taxon>
        <taxon>Hippoboscoidea</taxon>
        <taxon>Glossinidae</taxon>
        <taxon>Glossina</taxon>
    </lineage>
</organism>
<accession>A0A1A9V1S7</accession>
<reference evidence="1" key="1">
    <citation type="submission" date="2020-05" db="UniProtKB">
        <authorList>
            <consortium name="EnsemblMetazoa"/>
        </authorList>
    </citation>
    <scope>IDENTIFICATION</scope>
    <source>
        <strain evidence="1">TTRI</strain>
    </source>
</reference>
<name>A0A1A9V1S7_GLOAU</name>